<reference evidence="2 3" key="1">
    <citation type="submission" date="2019-03" db="EMBL/GenBank/DDBJ databases">
        <title>First draft genome of Liparis tanakae, snailfish: a comprehensive survey of snailfish specific genes.</title>
        <authorList>
            <person name="Kim W."/>
            <person name="Song I."/>
            <person name="Jeong J.-H."/>
            <person name="Kim D."/>
            <person name="Kim S."/>
            <person name="Ryu S."/>
            <person name="Song J.Y."/>
            <person name="Lee S.K."/>
        </authorList>
    </citation>
    <scope>NUCLEOTIDE SEQUENCE [LARGE SCALE GENOMIC DNA]</scope>
    <source>
        <tissue evidence="2">Muscle</tissue>
    </source>
</reference>
<evidence type="ECO:0000313" key="3">
    <source>
        <dbReference type="Proteomes" id="UP000314294"/>
    </source>
</evidence>
<feature type="region of interest" description="Disordered" evidence="1">
    <location>
        <begin position="1"/>
        <end position="38"/>
    </location>
</feature>
<evidence type="ECO:0000313" key="2">
    <source>
        <dbReference type="EMBL" id="TNN54867.1"/>
    </source>
</evidence>
<keyword evidence="3" id="KW-1185">Reference proteome</keyword>
<comment type="caution">
    <text evidence="2">The sequence shown here is derived from an EMBL/GenBank/DDBJ whole genome shotgun (WGS) entry which is preliminary data.</text>
</comment>
<dbReference type="EMBL" id="SRLO01000472">
    <property type="protein sequence ID" value="TNN54867.1"/>
    <property type="molecule type" value="Genomic_DNA"/>
</dbReference>
<accession>A0A4Z2GMT6</accession>
<protein>
    <submittedName>
        <fullName evidence="2">Uncharacterized protein</fullName>
    </submittedName>
</protein>
<organism evidence="2 3">
    <name type="scientific">Liparis tanakae</name>
    <name type="common">Tanaka's snailfish</name>
    <dbReference type="NCBI Taxonomy" id="230148"/>
    <lineage>
        <taxon>Eukaryota</taxon>
        <taxon>Metazoa</taxon>
        <taxon>Chordata</taxon>
        <taxon>Craniata</taxon>
        <taxon>Vertebrata</taxon>
        <taxon>Euteleostomi</taxon>
        <taxon>Actinopterygii</taxon>
        <taxon>Neopterygii</taxon>
        <taxon>Teleostei</taxon>
        <taxon>Neoteleostei</taxon>
        <taxon>Acanthomorphata</taxon>
        <taxon>Eupercaria</taxon>
        <taxon>Perciformes</taxon>
        <taxon>Cottioidei</taxon>
        <taxon>Cottales</taxon>
        <taxon>Liparidae</taxon>
        <taxon>Liparis</taxon>
    </lineage>
</organism>
<feature type="compositionally biased region" description="Basic and acidic residues" evidence="1">
    <location>
        <begin position="8"/>
        <end position="34"/>
    </location>
</feature>
<gene>
    <name evidence="2" type="ORF">EYF80_034897</name>
</gene>
<evidence type="ECO:0000256" key="1">
    <source>
        <dbReference type="SAM" id="MobiDB-lite"/>
    </source>
</evidence>
<dbReference type="AlphaFoldDB" id="A0A4Z2GMT6"/>
<proteinExistence type="predicted"/>
<name>A0A4Z2GMT6_9TELE</name>
<dbReference type="Proteomes" id="UP000314294">
    <property type="component" value="Unassembled WGS sequence"/>
</dbReference>
<sequence>MKNLLKLLEPKGSKKRRDDLTPKTQTTKDGRGESARGSTCRRYYYRGEEEGRRDGSSSSLRLLVLCEVPSFLSEVPSFLSDASAHRSVGGRINFPV</sequence>